<sequence>MHLKHNSIVIQQGNNRKKLSVKYSDINILKYLLTERILTEKQLFQYYSVIHHVKISYPGFWKKLSKFEEYGLIKSYKYKIGQNGTTIKYFRLKEKGYNLIKKIDHVPKHYESEDITDIPKNNLDHHFGTKEVILKSLIAFKEKNITGFRVFPSKNTRVYPEVIPDGVMQLEDKNIYIEFDSGSESLKELKNKIIRYLTKADHHLQIRKEAVLIVLLDNSIPNRKGVDDRTNRIRNLMKVLSSVPEILSKNVPIYILPLSLVQKAALCFLGEKTEVITRSIICLSDLLIKSKRHQWWDCEDGIEIFNSYCLNYSIDPHLIDVHEVNQERSFFTLFHYKEIGNIRDYEQIVQLSKVPCMKPGYTAEFLYVIYDDEETMNEDIKITGALDKVRYITAEISEDYTNKPYIYVKNSKYTVKKVYDHKMWPSLLF</sequence>
<protein>
    <recommendedName>
        <fullName evidence="3">Protein involved in plasmid replication-relaxation</fullName>
    </recommendedName>
</protein>
<dbReference type="OrthoDB" id="2916716at2"/>
<evidence type="ECO:0000313" key="1">
    <source>
        <dbReference type="EMBL" id="OOE14059.1"/>
    </source>
</evidence>
<dbReference type="AlphaFoldDB" id="A0A1V3GB19"/>
<proteinExistence type="predicted"/>
<comment type="caution">
    <text evidence="1">The sequence shown here is derived from an EMBL/GenBank/DDBJ whole genome shotgun (WGS) entry which is preliminary data.</text>
</comment>
<dbReference type="RefSeq" id="WP_077359475.1">
    <property type="nucleotide sequence ID" value="NZ_MQMF01000001.1"/>
</dbReference>
<organism evidence="1 2">
    <name type="scientific">Fictibacillus arsenicus</name>
    <dbReference type="NCBI Taxonomy" id="255247"/>
    <lineage>
        <taxon>Bacteria</taxon>
        <taxon>Bacillati</taxon>
        <taxon>Bacillota</taxon>
        <taxon>Bacilli</taxon>
        <taxon>Bacillales</taxon>
        <taxon>Fictibacillaceae</taxon>
        <taxon>Fictibacillus</taxon>
    </lineage>
</organism>
<dbReference type="Pfam" id="PF13814">
    <property type="entry name" value="Replic_Relax"/>
    <property type="match status" value="1"/>
</dbReference>
<gene>
    <name evidence="1" type="ORF">UN64_02270</name>
</gene>
<dbReference type="Proteomes" id="UP000188597">
    <property type="component" value="Unassembled WGS sequence"/>
</dbReference>
<dbReference type="InterPro" id="IPR036388">
    <property type="entry name" value="WH-like_DNA-bd_sf"/>
</dbReference>
<accession>A0A1V3GB19</accession>
<name>A0A1V3GB19_9BACL</name>
<dbReference type="EMBL" id="MQMF01000001">
    <property type="protein sequence ID" value="OOE14059.1"/>
    <property type="molecule type" value="Genomic_DNA"/>
</dbReference>
<dbReference type="InterPro" id="IPR025855">
    <property type="entry name" value="Replic_Relax"/>
</dbReference>
<dbReference type="Gene3D" id="1.10.10.10">
    <property type="entry name" value="Winged helix-like DNA-binding domain superfamily/Winged helix DNA-binding domain"/>
    <property type="match status" value="1"/>
</dbReference>
<evidence type="ECO:0000313" key="2">
    <source>
        <dbReference type="Proteomes" id="UP000188597"/>
    </source>
</evidence>
<reference evidence="1 2" key="1">
    <citation type="submission" date="2016-11" db="EMBL/GenBank/DDBJ databases">
        <authorList>
            <person name="Jaros S."/>
            <person name="Januszkiewicz K."/>
            <person name="Wedrychowicz H."/>
        </authorList>
    </citation>
    <scope>NUCLEOTIDE SEQUENCE [LARGE SCALE GENOMIC DNA]</scope>
    <source>
        <strain evidence="1 2">Con a/3</strain>
    </source>
</reference>
<evidence type="ECO:0008006" key="3">
    <source>
        <dbReference type="Google" id="ProtNLM"/>
    </source>
</evidence>